<dbReference type="PROSITE" id="PS51671">
    <property type="entry name" value="ACT"/>
    <property type="match status" value="1"/>
</dbReference>
<dbReference type="SUPFAM" id="SSF55021">
    <property type="entry name" value="ACT-like"/>
    <property type="match status" value="1"/>
</dbReference>
<evidence type="ECO:0000259" key="2">
    <source>
        <dbReference type="PROSITE" id="PS51671"/>
    </source>
</evidence>
<dbReference type="InterPro" id="IPR002912">
    <property type="entry name" value="ACT_dom"/>
</dbReference>
<reference evidence="3" key="1">
    <citation type="submission" date="2019-11" db="EMBL/GenBank/DDBJ databases">
        <authorList>
            <person name="Feng L."/>
        </authorList>
    </citation>
    <scope>NUCLEOTIDE SEQUENCE</scope>
    <source>
        <strain evidence="3">BgluceraseaLFYP119</strain>
    </source>
</reference>
<feature type="domain" description="ACT" evidence="2">
    <location>
        <begin position="74"/>
        <end position="149"/>
    </location>
</feature>
<dbReference type="InterPro" id="IPR008310">
    <property type="entry name" value="UPF0735_ACT_dom-cont"/>
</dbReference>
<dbReference type="Gene3D" id="3.30.70.260">
    <property type="match status" value="1"/>
</dbReference>
<organism evidence="3">
    <name type="scientific">Blautia glucerasea</name>
    <dbReference type="NCBI Taxonomy" id="536633"/>
    <lineage>
        <taxon>Bacteria</taxon>
        <taxon>Bacillati</taxon>
        <taxon>Bacillota</taxon>
        <taxon>Clostridia</taxon>
        <taxon>Lachnospirales</taxon>
        <taxon>Lachnospiraceae</taxon>
        <taxon>Blautia</taxon>
    </lineage>
</organism>
<dbReference type="EMBL" id="CACRST010000013">
    <property type="protein sequence ID" value="VYT02866.1"/>
    <property type="molecule type" value="Genomic_DNA"/>
</dbReference>
<evidence type="ECO:0000256" key="1">
    <source>
        <dbReference type="HAMAP-Rule" id="MF_00707"/>
    </source>
</evidence>
<comment type="similarity">
    <text evidence="1">Belongs to the UPF0735 family.</text>
</comment>
<name>A0A6N2TGX2_9FIRM</name>
<dbReference type="AlphaFoldDB" id="A0A6N2TGX2"/>
<proteinExistence type="inferred from homology"/>
<dbReference type="Pfam" id="PF01842">
    <property type="entry name" value="ACT"/>
    <property type="match status" value="1"/>
</dbReference>
<accession>A0A6N2TGX2</accession>
<dbReference type="PIRSF" id="PIRSF025624">
    <property type="entry name" value="ACT_PheB"/>
    <property type="match status" value="1"/>
</dbReference>
<evidence type="ECO:0000313" key="3">
    <source>
        <dbReference type="EMBL" id="VYT02866.1"/>
    </source>
</evidence>
<dbReference type="InterPro" id="IPR045865">
    <property type="entry name" value="ACT-like_dom_sf"/>
</dbReference>
<protein>
    <recommendedName>
        <fullName evidence="1">UPF0735 ACT domain-containing protein BGLFYP119_01530</fullName>
    </recommendedName>
</protein>
<dbReference type="NCBIfam" id="NF003361">
    <property type="entry name" value="PRK04435.1"/>
    <property type="match status" value="1"/>
</dbReference>
<dbReference type="RefSeq" id="WP_156353856.1">
    <property type="nucleotide sequence ID" value="NZ_CACRST010000013.1"/>
</dbReference>
<dbReference type="HAMAP" id="MF_00707">
    <property type="entry name" value="UPF0735"/>
    <property type="match status" value="1"/>
</dbReference>
<gene>
    <name evidence="3" type="ORF">BGLFYP119_01530</name>
</gene>
<sequence length="150" mass="16938">MEKTTEKNKYYVVKERAVPEVLLKVVEAKRLLDSAKVQTVQEASEQTGISRSSFYKYKDDIFPFHDQARGKTITFIIQMDDEPGLLSEVLQTIARYHGNILTIHQSIPINGVATLTLSVDILLGQGDAEGMVEFIEKIDGIHYLKILGRE</sequence>